<dbReference type="HOGENOM" id="CLU_733304_0_0_6"/>
<organism evidence="4 5">
    <name type="scientific">Paraglaciecola psychrophila 170</name>
    <dbReference type="NCBI Taxonomy" id="1129794"/>
    <lineage>
        <taxon>Bacteria</taxon>
        <taxon>Pseudomonadati</taxon>
        <taxon>Pseudomonadota</taxon>
        <taxon>Gammaproteobacteria</taxon>
        <taxon>Alteromonadales</taxon>
        <taxon>Alteromonadaceae</taxon>
        <taxon>Paraglaciecola</taxon>
    </lineage>
</organism>
<dbReference type="eggNOG" id="COG1044">
    <property type="taxonomic scope" value="Bacteria"/>
</dbReference>
<protein>
    <recommendedName>
        <fullName evidence="6">Trimeric autotransporter adhesin YadA-like head domain-containing protein</fullName>
    </recommendedName>
</protein>
<dbReference type="AlphaFoldDB" id="M4S6U9"/>
<dbReference type="Proteomes" id="UP000011864">
    <property type="component" value="Chromosome"/>
</dbReference>
<evidence type="ECO:0000313" key="5">
    <source>
        <dbReference type="Proteomes" id="UP000011864"/>
    </source>
</evidence>
<dbReference type="EMBL" id="CP003837">
    <property type="protein sequence ID" value="AGH46372.1"/>
    <property type="molecule type" value="Genomic_DNA"/>
</dbReference>
<dbReference type="InterPro" id="IPR021884">
    <property type="entry name" value="Ice-bd_prot"/>
</dbReference>
<keyword evidence="2 3" id="KW-0732">Signal</keyword>
<evidence type="ECO:0000313" key="4">
    <source>
        <dbReference type="EMBL" id="AGH46372.1"/>
    </source>
</evidence>
<evidence type="ECO:0008006" key="6">
    <source>
        <dbReference type="Google" id="ProtNLM"/>
    </source>
</evidence>
<dbReference type="PATRIC" id="fig|1129794.4.peg.4249"/>
<reference evidence="4 5" key="1">
    <citation type="journal article" date="2013" name="Genome Announc.">
        <title>Complete Genome Sequence of Glaciecola psychrophila Strain 170T.</title>
        <authorList>
            <person name="Yin J."/>
            <person name="Chen J."/>
            <person name="Liu G."/>
            <person name="Yu Y."/>
            <person name="Song L."/>
            <person name="Wang X."/>
            <person name="Qu X."/>
        </authorList>
    </citation>
    <scope>NUCLEOTIDE SEQUENCE [LARGE SCALE GENOMIC DNA]</scope>
    <source>
        <strain evidence="4 5">170</strain>
    </source>
</reference>
<dbReference type="OrthoDB" id="6399769at2"/>
<accession>M4S6U9</accession>
<dbReference type="KEGG" id="gps:C427_4267"/>
<evidence type="ECO:0000256" key="1">
    <source>
        <dbReference type="ARBA" id="ARBA00005445"/>
    </source>
</evidence>
<evidence type="ECO:0000256" key="3">
    <source>
        <dbReference type="SAM" id="SignalP"/>
    </source>
</evidence>
<comment type="similarity">
    <text evidence="1">Belongs to the ice-binding protein family.</text>
</comment>
<dbReference type="Pfam" id="PF11999">
    <property type="entry name" value="Ice_binding"/>
    <property type="match status" value="1"/>
</dbReference>
<proteinExistence type="inferred from homology"/>
<dbReference type="RefSeq" id="WP_015431165.1">
    <property type="nucleotide sequence ID" value="NC_020514.1"/>
</dbReference>
<gene>
    <name evidence="4" type="ORF">C427_4267</name>
</gene>
<feature type="signal peptide" evidence="3">
    <location>
        <begin position="1"/>
        <end position="21"/>
    </location>
</feature>
<feature type="chain" id="PRO_5004057217" description="Trimeric autotransporter adhesin YadA-like head domain-containing protein" evidence="3">
    <location>
        <begin position="22"/>
        <end position="377"/>
    </location>
</feature>
<evidence type="ECO:0000256" key="2">
    <source>
        <dbReference type="ARBA" id="ARBA00022729"/>
    </source>
</evidence>
<name>M4S6U9_9ALTE</name>
<keyword evidence="5" id="KW-1185">Reference proteome</keyword>
<sequence length="377" mass="38939">MKLPMFAMPLLAAVICTPATAGIVEIGLELQKYASLSNTYTSGGANAIVYGSILSKTYADVGDSFSVFGDLRSGGVITVGASGQASGDVHSKIAATVSAGATVTGSVVAAGGVGTMSAGAGVGGDFTAGGASAFAIDSNLAGSWQVGAEELRLDKLLPEADQKYKADPTSNYNKAAEAADNNFLEDVKSKIDDNIASATTELVHLKKKLNLLVPTETLSATMNTDRTFFAGVYTAPSWSTTASTTLLLDAQFKKVDQIWVFNIGDIFAFGGVSTVKVVNLGANAKAQVIWNTGGYISIGDDANIVGTMMTDQYIMVGANAKVKSASQQSCAGLYSTASFVSVGDSAIIGGEGCSPLVQCREQGATLFYWQVWLDGFH</sequence>